<proteinExistence type="predicted"/>
<comment type="caution">
    <text evidence="1">The sequence shown here is derived from an EMBL/GenBank/DDBJ whole genome shotgun (WGS) entry which is preliminary data.</text>
</comment>
<sequence>MKLNKKVCRKFAEPKWSMDLNHGLFCAEQIQYIVKSEVRNVDHQRVLILHIYDRKKVAAGETRPLWTMFQSRKQYFTLARRDDGSTFWRSAAFDNLDRYYLFKNKCAFYSMNDEKRVMQFCKTDQKDGFSCLNSLQSRMMYQSMLQKRHKMQRKIIEKMKTVPGLPRGIKGWIDREIVPAYIFYTYSKDRKEMDGYCTACKQAVKVSGIKHNAEGSCPHCNKAVTYKSRGRRGTVIDRETVQVLQKISEKELVVRFVKVYRKYPNADVPEDSLYESARIFINSDREGRRKSEHFYHQFSCQDITPWKKGNRPVFSKWQYNFNADHNGYLYDRNLELVLENTPWRYSQLERYYQANRTPFYVINYLQRYLDYPMLEYMVKLGLYRLAADIVNPDYYCYALSQTINEKGKNIQEVLGLNKSHLPMLQEINPGSKQLTLIKKYLKNHIHLDVTLFNWCARNGVSRLENLTVPLQYMTAYKLIRYADEQFEIYKTKSWATAGYRDMESLLNSYRDYLSMCEALEYDLSNSFVLYPANLPKAHDKVNDLSDKEQAKVYEGQIRKLYEKLNSQYAFSKYGYFITLPRTVKEIIEEGHKLRHCIGTYVKMVVKRQCLVFFVRKVNEPEKPLCTVELNGAEIGQTSMFANRAPTPPIKVFLKEWEQEILQAPVLQSAA</sequence>
<dbReference type="HOGENOM" id="CLU_023343_0_0_9"/>
<accession>D3ABS2</accession>
<evidence type="ECO:0008006" key="3">
    <source>
        <dbReference type="Google" id="ProtNLM"/>
    </source>
</evidence>
<dbReference type="InterPro" id="IPR025586">
    <property type="entry name" value="PcfJ"/>
</dbReference>
<protein>
    <recommendedName>
        <fullName evidence="3">PcfJ-like protein</fullName>
    </recommendedName>
</protein>
<name>D3ABS2_9FIRM</name>
<dbReference type="EMBL" id="ACIO01000073">
    <property type="protein sequence ID" value="EFD00745.1"/>
    <property type="molecule type" value="Genomic_DNA"/>
</dbReference>
<organism evidence="1 2">
    <name type="scientific">Hungatella hathewayi DSM 13479</name>
    <dbReference type="NCBI Taxonomy" id="566550"/>
    <lineage>
        <taxon>Bacteria</taxon>
        <taxon>Bacillati</taxon>
        <taxon>Bacillota</taxon>
        <taxon>Clostridia</taxon>
        <taxon>Lachnospirales</taxon>
        <taxon>Lachnospiraceae</taxon>
        <taxon>Hungatella</taxon>
    </lineage>
</organism>
<gene>
    <name evidence="1" type="ORF">CLOSTHATH_01050</name>
</gene>
<dbReference type="AlphaFoldDB" id="D3ABS2"/>
<dbReference type="RefSeq" id="WP_006771592.1">
    <property type="nucleotide sequence ID" value="NZ_GG667616.1"/>
</dbReference>
<evidence type="ECO:0000313" key="1">
    <source>
        <dbReference type="EMBL" id="EFD00745.1"/>
    </source>
</evidence>
<dbReference type="Pfam" id="PF14284">
    <property type="entry name" value="PcfJ"/>
    <property type="match status" value="1"/>
</dbReference>
<dbReference type="GeneID" id="93152983"/>
<dbReference type="Proteomes" id="UP000004968">
    <property type="component" value="Unassembled WGS sequence"/>
</dbReference>
<evidence type="ECO:0000313" key="2">
    <source>
        <dbReference type="Proteomes" id="UP000004968"/>
    </source>
</evidence>
<reference evidence="1 2" key="1">
    <citation type="submission" date="2010-01" db="EMBL/GenBank/DDBJ databases">
        <authorList>
            <person name="Weinstock G."/>
            <person name="Sodergren E."/>
            <person name="Clifton S."/>
            <person name="Fulton L."/>
            <person name="Fulton B."/>
            <person name="Courtney L."/>
            <person name="Fronick C."/>
            <person name="Harrison M."/>
            <person name="Strong C."/>
            <person name="Farmer C."/>
            <person name="Delahaunty K."/>
            <person name="Markovic C."/>
            <person name="Hall O."/>
            <person name="Minx P."/>
            <person name="Tomlinson C."/>
            <person name="Mitreva M."/>
            <person name="Nelson J."/>
            <person name="Hou S."/>
            <person name="Wollam A."/>
            <person name="Pepin K.H."/>
            <person name="Johnson M."/>
            <person name="Bhonagiri V."/>
            <person name="Nash W.E."/>
            <person name="Warren W."/>
            <person name="Chinwalla A."/>
            <person name="Mardis E.R."/>
            <person name="Wilson R.K."/>
        </authorList>
    </citation>
    <scope>NUCLEOTIDE SEQUENCE [LARGE SCALE GENOMIC DNA]</scope>
    <source>
        <strain evidence="1 2">DSM 13479</strain>
    </source>
</reference>